<protein>
    <submittedName>
        <fullName evidence="1">Uncharacterized protein</fullName>
    </submittedName>
</protein>
<dbReference type="Proteomes" id="UP000052982">
    <property type="component" value="Unassembled WGS sequence"/>
</dbReference>
<name>A0A101SV11_9ACTN</name>
<proteinExistence type="predicted"/>
<evidence type="ECO:0000313" key="2">
    <source>
        <dbReference type="Proteomes" id="UP000052982"/>
    </source>
</evidence>
<accession>A0A101SV11</accession>
<keyword evidence="2" id="KW-1185">Reference proteome</keyword>
<organism evidence="1 2">
    <name type="scientific">Streptomyces griseoruber</name>
    <dbReference type="NCBI Taxonomy" id="1943"/>
    <lineage>
        <taxon>Bacteria</taxon>
        <taxon>Bacillati</taxon>
        <taxon>Actinomycetota</taxon>
        <taxon>Actinomycetes</taxon>
        <taxon>Kitasatosporales</taxon>
        <taxon>Streptomycetaceae</taxon>
        <taxon>Streptomyces</taxon>
    </lineage>
</organism>
<dbReference type="EMBL" id="LMWW01000040">
    <property type="protein sequence ID" value="KUN80712.1"/>
    <property type="molecule type" value="Genomic_DNA"/>
</dbReference>
<dbReference type="AlphaFoldDB" id="A0A101SV11"/>
<sequence>MAVPMPVAAAMVSTVSSVCSSSSWAWRIRWASSHCRGVVPVAARKWRPRWRELIRARRARSSTVSGWSSRSMIQGNRAVSGWSSWVGTGAVTNWAWPPDRCGGTTRRRATALAVDEPWSRRTRCRHRSSAAALPAEVSTLPLST</sequence>
<dbReference type="STRING" id="1943.AQJ64_24255"/>
<reference evidence="1 2" key="1">
    <citation type="submission" date="2015-10" db="EMBL/GenBank/DDBJ databases">
        <title>Draft genome sequence of Streptomyces griseoruber DSM 40281, type strain for the species Streptomyces griseoruber.</title>
        <authorList>
            <person name="Ruckert C."/>
            <person name="Winkler A."/>
            <person name="Kalinowski J."/>
            <person name="Kampfer P."/>
            <person name="Glaeser S."/>
        </authorList>
    </citation>
    <scope>NUCLEOTIDE SEQUENCE [LARGE SCALE GENOMIC DNA]</scope>
    <source>
        <strain evidence="1 2">DSM 40281</strain>
    </source>
</reference>
<gene>
    <name evidence="1" type="ORF">AQJ64_24255</name>
</gene>
<evidence type="ECO:0000313" key="1">
    <source>
        <dbReference type="EMBL" id="KUN80712.1"/>
    </source>
</evidence>
<comment type="caution">
    <text evidence="1">The sequence shown here is derived from an EMBL/GenBank/DDBJ whole genome shotgun (WGS) entry which is preliminary data.</text>
</comment>